<comment type="caution">
    <text evidence="1">The sequence shown here is derived from an EMBL/GenBank/DDBJ whole genome shotgun (WGS) entry which is preliminary data.</text>
</comment>
<keyword evidence="2" id="KW-1185">Reference proteome</keyword>
<reference evidence="1 2" key="1">
    <citation type="journal article" date="2024" name="J Genomics">
        <title>Draft genome sequencing and assembly of Favolaschia claudopus CIRM-BRFM 2984 isolated from oak limbs.</title>
        <authorList>
            <person name="Navarro D."/>
            <person name="Drula E."/>
            <person name="Chaduli D."/>
            <person name="Cazenave R."/>
            <person name="Ahrendt S."/>
            <person name="Wang J."/>
            <person name="Lipzen A."/>
            <person name="Daum C."/>
            <person name="Barry K."/>
            <person name="Grigoriev I.V."/>
            <person name="Favel A."/>
            <person name="Rosso M.N."/>
            <person name="Martin F."/>
        </authorList>
    </citation>
    <scope>NUCLEOTIDE SEQUENCE [LARGE SCALE GENOMIC DNA]</scope>
    <source>
        <strain evidence="1 2">CIRM-BRFM 2984</strain>
    </source>
</reference>
<name>A0AAW0C676_9AGAR</name>
<evidence type="ECO:0000313" key="2">
    <source>
        <dbReference type="Proteomes" id="UP001362999"/>
    </source>
</evidence>
<dbReference type="Proteomes" id="UP001362999">
    <property type="component" value="Unassembled WGS sequence"/>
</dbReference>
<evidence type="ECO:0000313" key="1">
    <source>
        <dbReference type="EMBL" id="KAK7034140.1"/>
    </source>
</evidence>
<dbReference type="EMBL" id="JAWWNJ010000021">
    <property type="protein sequence ID" value="KAK7034140.1"/>
    <property type="molecule type" value="Genomic_DNA"/>
</dbReference>
<sequence length="216" mass="24843">MFDDHISPQIKARVEDLGRPAVVKIDNGLSQFSCLLPYEDKSWNFPKFHARQHAFDDIKNKGAARNFGTKPSESMHKAIRDTYHQMTNFKDVTPQIVKHDHRRAVATFVREQIDAIDAELKEQEDPDDVEPTILSNVDVGSKLKQLSFSALEQQMTEDDAFQRFRIKFGDFISTFLPAFGYPLPGGKRLKFDGKDMFLKVHYESLSSWCPATDFLR</sequence>
<protein>
    <submittedName>
        <fullName evidence="1">Uncharacterized protein</fullName>
    </submittedName>
</protein>
<organism evidence="1 2">
    <name type="scientific">Favolaschia claudopus</name>
    <dbReference type="NCBI Taxonomy" id="2862362"/>
    <lineage>
        <taxon>Eukaryota</taxon>
        <taxon>Fungi</taxon>
        <taxon>Dikarya</taxon>
        <taxon>Basidiomycota</taxon>
        <taxon>Agaricomycotina</taxon>
        <taxon>Agaricomycetes</taxon>
        <taxon>Agaricomycetidae</taxon>
        <taxon>Agaricales</taxon>
        <taxon>Marasmiineae</taxon>
        <taxon>Mycenaceae</taxon>
        <taxon>Favolaschia</taxon>
    </lineage>
</organism>
<gene>
    <name evidence="1" type="ORF">R3P38DRAFT_2772245</name>
</gene>
<accession>A0AAW0C676</accession>
<dbReference type="AlphaFoldDB" id="A0AAW0C676"/>
<proteinExistence type="predicted"/>